<organism evidence="6 7">
    <name type="scientific">Sulfitobacter sediminis</name>
    <dbReference type="NCBI Taxonomy" id="3234186"/>
    <lineage>
        <taxon>Bacteria</taxon>
        <taxon>Pseudomonadati</taxon>
        <taxon>Pseudomonadota</taxon>
        <taxon>Alphaproteobacteria</taxon>
        <taxon>Rhodobacterales</taxon>
        <taxon>Roseobacteraceae</taxon>
        <taxon>Sulfitobacter</taxon>
    </lineage>
</organism>
<dbReference type="InterPro" id="IPR005119">
    <property type="entry name" value="LysR_subst-bd"/>
</dbReference>
<keyword evidence="3" id="KW-0238">DNA-binding</keyword>
<dbReference type="EMBL" id="JBFNXX010000044">
    <property type="protein sequence ID" value="MEW9922309.1"/>
    <property type="molecule type" value="Genomic_DNA"/>
</dbReference>
<evidence type="ECO:0000256" key="4">
    <source>
        <dbReference type="ARBA" id="ARBA00023163"/>
    </source>
</evidence>
<dbReference type="InterPro" id="IPR036388">
    <property type="entry name" value="WH-like_DNA-bd_sf"/>
</dbReference>
<feature type="domain" description="HTH lysR-type" evidence="5">
    <location>
        <begin position="6"/>
        <end position="61"/>
    </location>
</feature>
<evidence type="ECO:0000259" key="5">
    <source>
        <dbReference type="PROSITE" id="PS50931"/>
    </source>
</evidence>
<dbReference type="Gene3D" id="1.10.10.10">
    <property type="entry name" value="Winged helix-like DNA-binding domain superfamily/Winged helix DNA-binding domain"/>
    <property type="match status" value="1"/>
</dbReference>
<keyword evidence="2" id="KW-0805">Transcription regulation</keyword>
<dbReference type="PROSITE" id="PS50931">
    <property type="entry name" value="HTH_LYSR"/>
    <property type="match status" value="1"/>
</dbReference>
<dbReference type="InterPro" id="IPR036390">
    <property type="entry name" value="WH_DNA-bd_sf"/>
</dbReference>
<name>A0ABV3RTN4_9RHOB</name>
<dbReference type="InterPro" id="IPR000847">
    <property type="entry name" value="LysR_HTH_N"/>
</dbReference>
<accession>A0ABV3RTN4</accession>
<gene>
    <name evidence="6" type="ORF">AB2B41_22145</name>
</gene>
<reference evidence="6 7" key="1">
    <citation type="submission" date="2024-07" db="EMBL/GenBank/DDBJ databases">
        <title>Marimonas sp.nov., isolated from tidal-flat sediment.</title>
        <authorList>
            <person name="Jayan J.N."/>
            <person name="Lee S.S."/>
        </authorList>
    </citation>
    <scope>NUCLEOTIDE SEQUENCE [LARGE SCALE GENOMIC DNA]</scope>
    <source>
        <strain evidence="6 7">MJW-29</strain>
    </source>
</reference>
<keyword evidence="7" id="KW-1185">Reference proteome</keyword>
<evidence type="ECO:0000256" key="2">
    <source>
        <dbReference type="ARBA" id="ARBA00023015"/>
    </source>
</evidence>
<evidence type="ECO:0000256" key="1">
    <source>
        <dbReference type="ARBA" id="ARBA00009437"/>
    </source>
</evidence>
<proteinExistence type="inferred from homology"/>
<dbReference type="Gene3D" id="3.40.190.10">
    <property type="entry name" value="Periplasmic binding protein-like II"/>
    <property type="match status" value="2"/>
</dbReference>
<keyword evidence="4" id="KW-0804">Transcription</keyword>
<comment type="caution">
    <text evidence="6">The sequence shown here is derived from an EMBL/GenBank/DDBJ whole genome shotgun (WGS) entry which is preliminary data.</text>
</comment>
<dbReference type="Proteomes" id="UP001556098">
    <property type="component" value="Unassembled WGS sequence"/>
</dbReference>
<dbReference type="Pfam" id="PF03466">
    <property type="entry name" value="LysR_substrate"/>
    <property type="match status" value="1"/>
</dbReference>
<evidence type="ECO:0000256" key="3">
    <source>
        <dbReference type="ARBA" id="ARBA00023125"/>
    </source>
</evidence>
<dbReference type="Pfam" id="PF00126">
    <property type="entry name" value="HTH_1"/>
    <property type="match status" value="1"/>
</dbReference>
<dbReference type="RefSeq" id="WP_367880005.1">
    <property type="nucleotide sequence ID" value="NZ_JBFNXX010000044.1"/>
</dbReference>
<dbReference type="PANTHER" id="PTHR30537">
    <property type="entry name" value="HTH-TYPE TRANSCRIPTIONAL REGULATOR"/>
    <property type="match status" value="1"/>
</dbReference>
<dbReference type="PANTHER" id="PTHR30537:SF74">
    <property type="entry name" value="HTH-TYPE TRANSCRIPTIONAL REGULATOR TRPI"/>
    <property type="match status" value="1"/>
</dbReference>
<comment type="similarity">
    <text evidence="1">Belongs to the LysR transcriptional regulatory family.</text>
</comment>
<sequence length="314" mass="34445">MVVSHLNGLRALEATLRLGSFTAAAIELGVTPAAVGQRVRTLEEYLGRELFIRTPLGIKPKEELLRVEAQLTGSFSGLAAAMTELKNRNPSSRLSVTLPASFVENWLTSLISEFYQRHASVDLRLDASNRDVDLVRENFDFAVRYGAPPAEHLQGAILFADYVLPVCSPGFAEKHVSDPSVRSLANTPLIHIGNRTSDPSWVGFDGWGRAFGFASEHLDHGVHFTKVSSGLQSAIAGQGLVLCGLVEAFNSIRSGLLIAPFGPKMSCKTDGLYRLLWASEQPMGSLQLDFKEWLLEKAATFRRDTETFLREGEN</sequence>
<protein>
    <submittedName>
        <fullName evidence="6">LysR substrate-binding domain-containing protein</fullName>
    </submittedName>
</protein>
<dbReference type="SUPFAM" id="SSF46785">
    <property type="entry name" value="Winged helix' DNA-binding domain"/>
    <property type="match status" value="1"/>
</dbReference>
<dbReference type="PRINTS" id="PR00039">
    <property type="entry name" value="HTHLYSR"/>
</dbReference>
<evidence type="ECO:0000313" key="6">
    <source>
        <dbReference type="EMBL" id="MEW9922309.1"/>
    </source>
</evidence>
<dbReference type="SUPFAM" id="SSF53850">
    <property type="entry name" value="Periplasmic binding protein-like II"/>
    <property type="match status" value="1"/>
</dbReference>
<evidence type="ECO:0000313" key="7">
    <source>
        <dbReference type="Proteomes" id="UP001556098"/>
    </source>
</evidence>
<dbReference type="InterPro" id="IPR058163">
    <property type="entry name" value="LysR-type_TF_proteobact-type"/>
</dbReference>